<evidence type="ECO:0000256" key="4">
    <source>
        <dbReference type="ARBA" id="ARBA00023163"/>
    </source>
</evidence>
<dbReference type="GO" id="GO:0003677">
    <property type="term" value="F:DNA binding"/>
    <property type="evidence" value="ECO:0007669"/>
    <property type="project" value="UniProtKB-KW"/>
</dbReference>
<evidence type="ECO:0000256" key="2">
    <source>
        <dbReference type="ARBA" id="ARBA00023015"/>
    </source>
</evidence>
<dbReference type="InterPro" id="IPR058163">
    <property type="entry name" value="LysR-type_TF_proteobact-type"/>
</dbReference>
<dbReference type="AlphaFoldDB" id="A0A376BMM4"/>
<evidence type="ECO:0000259" key="5">
    <source>
        <dbReference type="PROSITE" id="PS50931"/>
    </source>
</evidence>
<dbReference type="OrthoDB" id="9786526at2"/>
<name>A0A376BMM4_9NEIS</name>
<feature type="domain" description="HTH lysR-type" evidence="5">
    <location>
        <begin position="6"/>
        <end position="63"/>
    </location>
</feature>
<dbReference type="InterPro" id="IPR000847">
    <property type="entry name" value="LysR_HTH_N"/>
</dbReference>
<dbReference type="Pfam" id="PF00126">
    <property type="entry name" value="HTH_1"/>
    <property type="match status" value="1"/>
</dbReference>
<sequence>MNPKNTTFYALELFLAVAKEKNFSEVARQYDVASSVISRQIKQLEDDFGQTLFYRNTRAMSLTQAGDVFREHAQVILSQFDTLNQTLHQKNTEPNGIIAINAPVFFGQKHITPHLGELAKRYPKLQIHLTQTDDFIDPYGEKADIIVRVAVPMDSNLKQKIIARQRHFLLASPAYLAKNGTPQTPNELAIHQGLFYRGELGVLRFKNLNTNQILEIGEKMVSNNADSLIQMAMDGAGIVMMPDWAVADEVKTGKLVPILPHIPIASGNEEIVLAILTPQSTYRPVSVQAVIDFLVEKWDGGKAWGVDFQAAFQYTTKKYNKKRSPHQFSGIVLIFSRLIQYD</sequence>
<dbReference type="PANTHER" id="PTHR30537:SF5">
    <property type="entry name" value="HTH-TYPE TRANSCRIPTIONAL ACTIVATOR TTDR-RELATED"/>
    <property type="match status" value="1"/>
</dbReference>
<dbReference type="SUPFAM" id="SSF53850">
    <property type="entry name" value="Periplasmic binding protein-like II"/>
    <property type="match status" value="1"/>
</dbReference>
<dbReference type="SUPFAM" id="SSF46785">
    <property type="entry name" value="Winged helix' DNA-binding domain"/>
    <property type="match status" value="1"/>
</dbReference>
<dbReference type="InterPro" id="IPR005119">
    <property type="entry name" value="LysR_subst-bd"/>
</dbReference>
<dbReference type="PANTHER" id="PTHR30537">
    <property type="entry name" value="HTH-TYPE TRANSCRIPTIONAL REGULATOR"/>
    <property type="match status" value="1"/>
</dbReference>
<proteinExistence type="inferred from homology"/>
<evidence type="ECO:0000313" key="6">
    <source>
        <dbReference type="EMBL" id="SSY71032.1"/>
    </source>
</evidence>
<organism evidence="6 7">
    <name type="scientific">Alysiella crassa</name>
    <dbReference type="NCBI Taxonomy" id="153491"/>
    <lineage>
        <taxon>Bacteria</taxon>
        <taxon>Pseudomonadati</taxon>
        <taxon>Pseudomonadota</taxon>
        <taxon>Betaproteobacteria</taxon>
        <taxon>Neisseriales</taxon>
        <taxon>Neisseriaceae</taxon>
        <taxon>Alysiella</taxon>
    </lineage>
</organism>
<dbReference type="Proteomes" id="UP000254209">
    <property type="component" value="Unassembled WGS sequence"/>
</dbReference>
<keyword evidence="3" id="KW-0238">DNA-binding</keyword>
<gene>
    <name evidence="6" type="primary">dmlR_3</name>
    <name evidence="6" type="ORF">NCTC10283_01163</name>
</gene>
<keyword evidence="4" id="KW-0804">Transcription</keyword>
<dbReference type="PROSITE" id="PS50931">
    <property type="entry name" value="HTH_LYSR"/>
    <property type="match status" value="1"/>
</dbReference>
<keyword evidence="7" id="KW-1185">Reference proteome</keyword>
<dbReference type="EMBL" id="UFSO01000002">
    <property type="protein sequence ID" value="SSY71032.1"/>
    <property type="molecule type" value="Genomic_DNA"/>
</dbReference>
<dbReference type="InterPro" id="IPR036388">
    <property type="entry name" value="WH-like_DNA-bd_sf"/>
</dbReference>
<dbReference type="GO" id="GO:0003700">
    <property type="term" value="F:DNA-binding transcription factor activity"/>
    <property type="evidence" value="ECO:0007669"/>
    <property type="project" value="InterPro"/>
</dbReference>
<dbReference type="Gene3D" id="1.10.10.10">
    <property type="entry name" value="Winged helix-like DNA-binding domain superfamily/Winged helix DNA-binding domain"/>
    <property type="match status" value="1"/>
</dbReference>
<reference evidence="6 7" key="1">
    <citation type="submission" date="2018-06" db="EMBL/GenBank/DDBJ databases">
        <authorList>
            <consortium name="Pathogen Informatics"/>
            <person name="Doyle S."/>
        </authorList>
    </citation>
    <scope>NUCLEOTIDE SEQUENCE [LARGE SCALE GENOMIC DNA]</scope>
    <source>
        <strain evidence="6 7">NCTC10283</strain>
    </source>
</reference>
<dbReference type="InterPro" id="IPR036390">
    <property type="entry name" value="WH_DNA-bd_sf"/>
</dbReference>
<evidence type="ECO:0000256" key="1">
    <source>
        <dbReference type="ARBA" id="ARBA00009437"/>
    </source>
</evidence>
<dbReference type="FunFam" id="1.10.10.10:FF:000001">
    <property type="entry name" value="LysR family transcriptional regulator"/>
    <property type="match status" value="1"/>
</dbReference>
<dbReference type="Pfam" id="PF03466">
    <property type="entry name" value="LysR_substrate"/>
    <property type="match status" value="1"/>
</dbReference>
<dbReference type="RefSeq" id="WP_115723632.1">
    <property type="nucleotide sequence ID" value="NZ_UFSO01000002.1"/>
</dbReference>
<dbReference type="CDD" id="cd08422">
    <property type="entry name" value="PBP2_CrgA_like"/>
    <property type="match status" value="1"/>
</dbReference>
<protein>
    <submittedName>
        <fullName evidence="6">D-malate degradation protein R</fullName>
    </submittedName>
</protein>
<dbReference type="STRING" id="1120980.GCA_000745955_02593"/>
<keyword evidence="2" id="KW-0805">Transcription regulation</keyword>
<accession>A0A376BMM4</accession>
<dbReference type="Gene3D" id="3.40.190.290">
    <property type="match status" value="1"/>
</dbReference>
<evidence type="ECO:0000313" key="7">
    <source>
        <dbReference type="Proteomes" id="UP000254209"/>
    </source>
</evidence>
<evidence type="ECO:0000256" key="3">
    <source>
        <dbReference type="ARBA" id="ARBA00023125"/>
    </source>
</evidence>
<comment type="similarity">
    <text evidence="1">Belongs to the LysR transcriptional regulatory family.</text>
</comment>